<dbReference type="GO" id="GO:0005829">
    <property type="term" value="C:cytosol"/>
    <property type="evidence" value="ECO:0007669"/>
    <property type="project" value="TreeGrafter"/>
</dbReference>
<dbReference type="InterPro" id="IPR036291">
    <property type="entry name" value="NAD(P)-bd_dom_sf"/>
</dbReference>
<dbReference type="Gene3D" id="3.40.50.720">
    <property type="entry name" value="NAD(P)-binding Rossmann-like Domain"/>
    <property type="match status" value="2"/>
</dbReference>
<dbReference type="GO" id="GO:0051287">
    <property type="term" value="F:NAD binding"/>
    <property type="evidence" value="ECO:0007669"/>
    <property type="project" value="InterPro"/>
</dbReference>
<dbReference type="SUPFAM" id="SSF51735">
    <property type="entry name" value="NAD(P)-binding Rossmann-fold domains"/>
    <property type="match status" value="1"/>
</dbReference>
<dbReference type="GO" id="GO:0030267">
    <property type="term" value="F:glyoxylate reductase (NADPH) activity"/>
    <property type="evidence" value="ECO:0007669"/>
    <property type="project" value="TreeGrafter"/>
</dbReference>
<feature type="domain" description="D-isomer specific 2-hydroxyacid dehydrogenase catalytic" evidence="5">
    <location>
        <begin position="13"/>
        <end position="316"/>
    </location>
</feature>
<dbReference type="InterPro" id="IPR006140">
    <property type="entry name" value="D-isomer_DH_NAD-bd"/>
</dbReference>
<dbReference type="Pfam" id="PF00389">
    <property type="entry name" value="2-Hacid_dh"/>
    <property type="match status" value="1"/>
</dbReference>
<dbReference type="FunFam" id="3.40.50.720:FF:000203">
    <property type="entry name" value="D-3-phosphoglycerate dehydrogenase (SerA)"/>
    <property type="match status" value="1"/>
</dbReference>
<dbReference type="InterPro" id="IPR050223">
    <property type="entry name" value="D-isomer_2-hydroxyacid_DH"/>
</dbReference>
<feature type="domain" description="D-isomer specific 2-hydroxyacid dehydrogenase NAD-binding" evidence="6">
    <location>
        <begin position="113"/>
        <end position="284"/>
    </location>
</feature>
<dbReference type="PANTHER" id="PTHR10996:SF283">
    <property type="entry name" value="GLYOXYLATE_HYDROXYPYRUVATE REDUCTASE B"/>
    <property type="match status" value="1"/>
</dbReference>
<evidence type="ECO:0000256" key="3">
    <source>
        <dbReference type="ARBA" id="ARBA00023027"/>
    </source>
</evidence>
<evidence type="ECO:0000313" key="7">
    <source>
        <dbReference type="EMBL" id="PWU67221.1"/>
    </source>
</evidence>
<dbReference type="InterPro" id="IPR006139">
    <property type="entry name" value="D-isomer_2_OHA_DH_cat_dom"/>
</dbReference>
<comment type="caution">
    <text evidence="7">The sequence shown here is derived from an EMBL/GenBank/DDBJ whole genome shotgun (WGS) entry which is preliminary data.</text>
</comment>
<evidence type="ECO:0000259" key="6">
    <source>
        <dbReference type="Pfam" id="PF02826"/>
    </source>
</evidence>
<proteinExistence type="inferred from homology"/>
<keyword evidence="2 4" id="KW-0560">Oxidoreductase</keyword>
<sequence length="316" mass="35493">MKVLVTATNYSILCEEAKQLLENNGFEVMENPHDRPMTFDELKEIVTDIEAVVAGVDTWNEAVFAIAPKLKIISRFGVGVDNIDLDKAKEHGIRVTNAPRLNSNAVAELTINFILNALRNTPNLHESTRKGNWERFVGNELQNRSVGLLGFGNIAQSVARKLQGFDVDIYAYDKYPNEQIARELNVQIVPYEEILEKCDIVSMHLPLLEETHHFMDDNKFTKMKQGSYFVNTSRGSLVDEKALYRALKSGSLTAAAIDVYEEEPTNKENPLFELDNVITTPHTAAETFEVYHNVSLLTAKAIIDVKNGAQPENLLN</sequence>
<protein>
    <submittedName>
        <fullName evidence="7">Phosphoglycerate dehydrogenase</fullName>
    </submittedName>
</protein>
<dbReference type="GO" id="GO:0016618">
    <property type="term" value="F:hydroxypyruvate reductase [NAD(P)H] activity"/>
    <property type="evidence" value="ECO:0007669"/>
    <property type="project" value="TreeGrafter"/>
</dbReference>
<dbReference type="RefSeq" id="WP_109985314.1">
    <property type="nucleotide sequence ID" value="NZ_QGTD01000018.1"/>
</dbReference>
<evidence type="ECO:0000256" key="4">
    <source>
        <dbReference type="RuleBase" id="RU003719"/>
    </source>
</evidence>
<dbReference type="PANTHER" id="PTHR10996">
    <property type="entry name" value="2-HYDROXYACID DEHYDROGENASE-RELATED"/>
    <property type="match status" value="1"/>
</dbReference>
<dbReference type="CDD" id="cd12172">
    <property type="entry name" value="PGDH_like_2"/>
    <property type="match status" value="1"/>
</dbReference>
<evidence type="ECO:0000259" key="5">
    <source>
        <dbReference type="Pfam" id="PF00389"/>
    </source>
</evidence>
<organism evidence="7 8">
    <name type="scientific">Gracilibacillus dipsosauri</name>
    <dbReference type="NCBI Taxonomy" id="178340"/>
    <lineage>
        <taxon>Bacteria</taxon>
        <taxon>Bacillati</taxon>
        <taxon>Bacillota</taxon>
        <taxon>Bacilli</taxon>
        <taxon>Bacillales</taxon>
        <taxon>Bacillaceae</taxon>
        <taxon>Gracilibacillus</taxon>
    </lineage>
</organism>
<keyword evidence="3" id="KW-0520">NAD</keyword>
<evidence type="ECO:0000313" key="8">
    <source>
        <dbReference type="Proteomes" id="UP000245624"/>
    </source>
</evidence>
<name>A0A317KUJ5_9BACI</name>
<accession>A0A317KUJ5</accession>
<dbReference type="Pfam" id="PF02826">
    <property type="entry name" value="2-Hacid_dh_C"/>
    <property type="match status" value="1"/>
</dbReference>
<dbReference type="EMBL" id="QGTD01000018">
    <property type="protein sequence ID" value="PWU67221.1"/>
    <property type="molecule type" value="Genomic_DNA"/>
</dbReference>
<gene>
    <name evidence="7" type="ORF">DLJ74_16765</name>
</gene>
<keyword evidence="8" id="KW-1185">Reference proteome</keyword>
<comment type="similarity">
    <text evidence="1 4">Belongs to the D-isomer specific 2-hydroxyacid dehydrogenase family.</text>
</comment>
<dbReference type="AlphaFoldDB" id="A0A317KUJ5"/>
<dbReference type="PROSITE" id="PS00671">
    <property type="entry name" value="D_2_HYDROXYACID_DH_3"/>
    <property type="match status" value="1"/>
</dbReference>
<reference evidence="7 8" key="1">
    <citation type="submission" date="2018-05" db="EMBL/GenBank/DDBJ databases">
        <title>Genomic analysis of Gracilibacillus dipsosauri DD1 reveals novel features of a salt-tolerant amylase.</title>
        <authorList>
            <person name="Deutch C.E."/>
            <person name="Yang S."/>
        </authorList>
    </citation>
    <scope>NUCLEOTIDE SEQUENCE [LARGE SCALE GENOMIC DNA]</scope>
    <source>
        <strain evidence="7 8">DD1</strain>
    </source>
</reference>
<dbReference type="OrthoDB" id="9805416at2"/>
<evidence type="ECO:0000256" key="2">
    <source>
        <dbReference type="ARBA" id="ARBA00023002"/>
    </source>
</evidence>
<dbReference type="Proteomes" id="UP000245624">
    <property type="component" value="Unassembled WGS sequence"/>
</dbReference>
<dbReference type="InterPro" id="IPR029753">
    <property type="entry name" value="D-isomer_DH_CS"/>
</dbReference>
<dbReference type="SUPFAM" id="SSF52283">
    <property type="entry name" value="Formate/glycerate dehydrogenase catalytic domain-like"/>
    <property type="match status" value="1"/>
</dbReference>
<evidence type="ECO:0000256" key="1">
    <source>
        <dbReference type="ARBA" id="ARBA00005854"/>
    </source>
</evidence>